<evidence type="ECO:0000313" key="1">
    <source>
        <dbReference type="EMBL" id="OHA81113.1"/>
    </source>
</evidence>
<reference evidence="1 2" key="1">
    <citation type="journal article" date="2016" name="Nat. Commun.">
        <title>Thousands of microbial genomes shed light on interconnected biogeochemical processes in an aquifer system.</title>
        <authorList>
            <person name="Anantharaman K."/>
            <person name="Brown C.T."/>
            <person name="Hug L.A."/>
            <person name="Sharon I."/>
            <person name="Castelle C.J."/>
            <person name="Probst A.J."/>
            <person name="Thomas B.C."/>
            <person name="Singh A."/>
            <person name="Wilkins M.J."/>
            <person name="Karaoz U."/>
            <person name="Brodie E.L."/>
            <person name="Williams K.H."/>
            <person name="Hubbard S.S."/>
            <person name="Banfield J.F."/>
        </authorList>
    </citation>
    <scope>NUCLEOTIDE SEQUENCE [LARGE SCALE GENOMIC DNA]</scope>
</reference>
<accession>A0A1G2S7M5</accession>
<proteinExistence type="predicted"/>
<name>A0A1G2S7M5_9BACT</name>
<comment type="caution">
    <text evidence="1">The sequence shown here is derived from an EMBL/GenBank/DDBJ whole genome shotgun (WGS) entry which is preliminary data.</text>
</comment>
<dbReference type="Proteomes" id="UP000176997">
    <property type="component" value="Unassembled WGS sequence"/>
</dbReference>
<dbReference type="STRING" id="1802723.A2675_00840"/>
<organism evidence="1 2">
    <name type="scientific">Candidatus Yonathbacteria bacterium RIFCSPHIGHO2_01_FULL_51_10</name>
    <dbReference type="NCBI Taxonomy" id="1802723"/>
    <lineage>
        <taxon>Bacteria</taxon>
        <taxon>Candidatus Yonathiibacteriota</taxon>
    </lineage>
</organism>
<evidence type="ECO:0000313" key="2">
    <source>
        <dbReference type="Proteomes" id="UP000176997"/>
    </source>
</evidence>
<protein>
    <submittedName>
        <fullName evidence="1">Uncharacterized protein</fullName>
    </submittedName>
</protein>
<dbReference type="AlphaFoldDB" id="A0A1G2S7M5"/>
<gene>
    <name evidence="1" type="ORF">A2675_00840</name>
</gene>
<sequence>MSRKSEDVSKSPLELFQAGGTGMYWFPIQDGEKYRPQINVQVRYAKRKGGNRMYLDVIDIEKGHAFFRAWKELRGEDAEDGDNIWINFPPRKGKPPERIPRAKKYFLQALQRYFRAIYEGKRVDDWAELPPASDNFSRRDMTVRTRNIRPPRSQMRVVFR</sequence>
<dbReference type="EMBL" id="MHUS01000014">
    <property type="protein sequence ID" value="OHA81113.1"/>
    <property type="molecule type" value="Genomic_DNA"/>
</dbReference>